<gene>
    <name evidence="4" type="ORF">BGW36DRAFT_397205</name>
</gene>
<dbReference type="GeneID" id="70248551"/>
<dbReference type="InterPro" id="IPR002168">
    <property type="entry name" value="Lipase_GDXG_HIS_AS"/>
</dbReference>
<accession>A0AAD4KR95</accession>
<dbReference type="PROSITE" id="PS01173">
    <property type="entry name" value="LIPASE_GDXG_HIS"/>
    <property type="match status" value="1"/>
</dbReference>
<feature type="domain" description="Alpha/beta hydrolase fold-3" evidence="3">
    <location>
        <begin position="88"/>
        <end position="295"/>
    </location>
</feature>
<evidence type="ECO:0000313" key="4">
    <source>
        <dbReference type="EMBL" id="KAH8697519.1"/>
    </source>
</evidence>
<dbReference type="AlphaFoldDB" id="A0AAD4KR95"/>
<evidence type="ECO:0000313" key="5">
    <source>
        <dbReference type="Proteomes" id="UP001201262"/>
    </source>
</evidence>
<keyword evidence="5" id="KW-1185">Reference proteome</keyword>
<evidence type="ECO:0000256" key="1">
    <source>
        <dbReference type="ARBA" id="ARBA00010515"/>
    </source>
</evidence>
<dbReference type="GO" id="GO:0016787">
    <property type="term" value="F:hydrolase activity"/>
    <property type="evidence" value="ECO:0007669"/>
    <property type="project" value="UniProtKB-KW"/>
</dbReference>
<organism evidence="4 5">
    <name type="scientific">Talaromyces proteolyticus</name>
    <dbReference type="NCBI Taxonomy" id="1131652"/>
    <lineage>
        <taxon>Eukaryota</taxon>
        <taxon>Fungi</taxon>
        <taxon>Dikarya</taxon>
        <taxon>Ascomycota</taxon>
        <taxon>Pezizomycotina</taxon>
        <taxon>Eurotiomycetes</taxon>
        <taxon>Eurotiomycetidae</taxon>
        <taxon>Eurotiales</taxon>
        <taxon>Trichocomaceae</taxon>
        <taxon>Talaromyces</taxon>
        <taxon>Talaromyces sect. Bacilispori</taxon>
    </lineage>
</organism>
<comment type="caution">
    <text evidence="4">The sequence shown here is derived from an EMBL/GenBank/DDBJ whole genome shotgun (WGS) entry which is preliminary data.</text>
</comment>
<dbReference type="InterPro" id="IPR013094">
    <property type="entry name" value="AB_hydrolase_3"/>
</dbReference>
<dbReference type="Pfam" id="PF07859">
    <property type="entry name" value="Abhydrolase_3"/>
    <property type="match status" value="1"/>
</dbReference>
<name>A0AAD4KR95_9EURO</name>
<dbReference type="RefSeq" id="XP_046072220.1">
    <property type="nucleotide sequence ID" value="XM_046218264.1"/>
</dbReference>
<reference evidence="4" key="1">
    <citation type="submission" date="2021-12" db="EMBL/GenBank/DDBJ databases">
        <title>Convergent genome expansion in fungi linked to evolution of root-endophyte symbiosis.</title>
        <authorList>
            <consortium name="DOE Joint Genome Institute"/>
            <person name="Ke Y.-H."/>
            <person name="Bonito G."/>
            <person name="Liao H.-L."/>
            <person name="Looney B."/>
            <person name="Rojas-Flechas A."/>
            <person name="Nash J."/>
            <person name="Hameed K."/>
            <person name="Schadt C."/>
            <person name="Martin F."/>
            <person name="Crous P.W."/>
            <person name="Miettinen O."/>
            <person name="Magnuson J.K."/>
            <person name="Labbe J."/>
            <person name="Jacobson D."/>
            <person name="Doktycz M.J."/>
            <person name="Veneault-Fourrey C."/>
            <person name="Kuo A."/>
            <person name="Mondo S."/>
            <person name="Calhoun S."/>
            <person name="Riley R."/>
            <person name="Ohm R."/>
            <person name="LaButti K."/>
            <person name="Andreopoulos B."/>
            <person name="Pangilinan J."/>
            <person name="Nolan M."/>
            <person name="Tritt A."/>
            <person name="Clum A."/>
            <person name="Lipzen A."/>
            <person name="Daum C."/>
            <person name="Barry K."/>
            <person name="Grigoriev I.V."/>
            <person name="Vilgalys R."/>
        </authorList>
    </citation>
    <scope>NUCLEOTIDE SEQUENCE</scope>
    <source>
        <strain evidence="4">PMI_201</strain>
    </source>
</reference>
<proteinExistence type="inferred from homology"/>
<dbReference type="SUPFAM" id="SSF53474">
    <property type="entry name" value="alpha/beta-Hydrolases"/>
    <property type="match status" value="1"/>
</dbReference>
<dbReference type="EMBL" id="JAJTJA010000006">
    <property type="protein sequence ID" value="KAH8697519.1"/>
    <property type="molecule type" value="Genomic_DNA"/>
</dbReference>
<comment type="similarity">
    <text evidence="1">Belongs to the 'GDXG' lipolytic enzyme family.</text>
</comment>
<keyword evidence="2" id="KW-0378">Hydrolase</keyword>
<dbReference type="InterPro" id="IPR029058">
    <property type="entry name" value="AB_hydrolase_fold"/>
</dbReference>
<dbReference type="PANTHER" id="PTHR48081:SF8">
    <property type="entry name" value="ALPHA_BETA HYDROLASE FOLD-3 DOMAIN-CONTAINING PROTEIN-RELATED"/>
    <property type="match status" value="1"/>
</dbReference>
<evidence type="ECO:0000256" key="2">
    <source>
        <dbReference type="ARBA" id="ARBA00022801"/>
    </source>
</evidence>
<dbReference type="Proteomes" id="UP001201262">
    <property type="component" value="Unassembled WGS sequence"/>
</dbReference>
<sequence>MPLQYDPEFAKAAGAGLVRYMAAPKPALHDIEARRARFKGALKKDAQYPIPDGITRLIHHVTTSDGHRVAIYHFRKTDQDGLGHHPAIVHIHGGGYFSFSATHSTETLIEYVSKSGVQMLSIEYRLAPENPFPIPLDDCWTALTWIHSHAESLNIDPNRIAVMGESAGGGLAANLVLRARDRSLSPPLAKQFLIYPMLDDRTQLDTTEGLAFFTAEDCITGWTAYLGKEVVGAEVVPPYAVAARNANVEGLPELYIDCPQLDILLPENLEHVKKYVDAKIPTEFHLYKGVPHGFISLAPTASISKRAIDNRVLAMSNF</sequence>
<dbReference type="PANTHER" id="PTHR48081">
    <property type="entry name" value="AB HYDROLASE SUPERFAMILY PROTEIN C4A8.06C"/>
    <property type="match status" value="1"/>
</dbReference>
<dbReference type="InterPro" id="IPR050300">
    <property type="entry name" value="GDXG_lipolytic_enzyme"/>
</dbReference>
<evidence type="ECO:0000259" key="3">
    <source>
        <dbReference type="Pfam" id="PF07859"/>
    </source>
</evidence>
<dbReference type="Gene3D" id="3.40.50.1820">
    <property type="entry name" value="alpha/beta hydrolase"/>
    <property type="match status" value="1"/>
</dbReference>
<protein>
    <submittedName>
        <fullName evidence="4">Esterase/lipase</fullName>
    </submittedName>
</protein>